<keyword evidence="13" id="KW-1185">Reference proteome</keyword>
<feature type="transmembrane region" description="Helical" evidence="9">
    <location>
        <begin position="79"/>
        <end position="103"/>
    </location>
</feature>
<keyword evidence="8 9" id="KW-0472">Membrane</keyword>
<dbReference type="InterPro" id="IPR035906">
    <property type="entry name" value="MetI-like_sf"/>
</dbReference>
<dbReference type="RefSeq" id="WP_132701866.1">
    <property type="nucleotide sequence ID" value="NZ_SLZR01000009.1"/>
</dbReference>
<dbReference type="Gene3D" id="1.10.3720.10">
    <property type="entry name" value="MetI-like"/>
    <property type="match status" value="1"/>
</dbReference>
<dbReference type="InterPro" id="IPR000515">
    <property type="entry name" value="MetI-like"/>
</dbReference>
<feature type="transmembrane region" description="Helical" evidence="9">
    <location>
        <begin position="264"/>
        <end position="282"/>
    </location>
</feature>
<reference evidence="12 13" key="1">
    <citation type="submission" date="2019-03" db="EMBL/GenBank/DDBJ databases">
        <title>Genomic Encyclopedia of Archaeal and Bacterial Type Strains, Phase II (KMG-II): from individual species to whole genera.</title>
        <authorList>
            <person name="Goeker M."/>
        </authorList>
    </citation>
    <scope>NUCLEOTIDE SEQUENCE [LARGE SCALE GENOMIC DNA]</scope>
    <source>
        <strain evidence="12 13">DSM 15388</strain>
    </source>
</reference>
<evidence type="ECO:0000313" key="12">
    <source>
        <dbReference type="EMBL" id="TCS40354.1"/>
    </source>
</evidence>
<comment type="function">
    <text evidence="10">Part of the ABC transporter complex UgpBAEC involved in sn-glycerol-3-phosphate (G3P) import. Probably responsible for the translocation of the substrate across the membrane.</text>
</comment>
<evidence type="ECO:0000256" key="2">
    <source>
        <dbReference type="ARBA" id="ARBA00011557"/>
    </source>
</evidence>
<evidence type="ECO:0000256" key="6">
    <source>
        <dbReference type="ARBA" id="ARBA00022692"/>
    </source>
</evidence>
<dbReference type="GO" id="GO:0055085">
    <property type="term" value="P:transmembrane transport"/>
    <property type="evidence" value="ECO:0007669"/>
    <property type="project" value="InterPro"/>
</dbReference>
<keyword evidence="5 10" id="KW-1003">Cell membrane</keyword>
<dbReference type="AlphaFoldDB" id="A0A4R3I3F7"/>
<evidence type="ECO:0000256" key="3">
    <source>
        <dbReference type="ARBA" id="ARBA00020515"/>
    </source>
</evidence>
<keyword evidence="10" id="KW-0997">Cell inner membrane</keyword>
<dbReference type="Proteomes" id="UP000295793">
    <property type="component" value="Unassembled WGS sequence"/>
</dbReference>
<evidence type="ECO:0000256" key="5">
    <source>
        <dbReference type="ARBA" id="ARBA00022475"/>
    </source>
</evidence>
<feature type="transmembrane region" description="Helical" evidence="9">
    <location>
        <begin position="162"/>
        <end position="183"/>
    </location>
</feature>
<feature type="transmembrane region" description="Helical" evidence="9">
    <location>
        <begin position="18"/>
        <end position="40"/>
    </location>
</feature>
<proteinExistence type="inferred from homology"/>
<dbReference type="Pfam" id="PF00528">
    <property type="entry name" value="BPD_transp_1"/>
    <property type="match status" value="1"/>
</dbReference>
<evidence type="ECO:0000313" key="13">
    <source>
        <dbReference type="Proteomes" id="UP000295793"/>
    </source>
</evidence>
<protein>
    <recommendedName>
        <fullName evidence="3 10">sn-glycerol-3-phosphate transport system permease protein UgpE</fullName>
    </recommendedName>
</protein>
<dbReference type="PROSITE" id="PS50928">
    <property type="entry name" value="ABC_TM1"/>
    <property type="match status" value="1"/>
</dbReference>
<evidence type="ECO:0000256" key="7">
    <source>
        <dbReference type="ARBA" id="ARBA00022989"/>
    </source>
</evidence>
<evidence type="ECO:0000256" key="1">
    <source>
        <dbReference type="ARBA" id="ARBA00004651"/>
    </source>
</evidence>
<dbReference type="PANTHER" id="PTHR43744">
    <property type="entry name" value="ABC TRANSPORTER PERMEASE PROTEIN MG189-RELATED-RELATED"/>
    <property type="match status" value="1"/>
</dbReference>
<evidence type="ECO:0000259" key="11">
    <source>
        <dbReference type="PROSITE" id="PS50928"/>
    </source>
</evidence>
<dbReference type="OrthoDB" id="9815445at2"/>
<keyword evidence="7 9" id="KW-1133">Transmembrane helix</keyword>
<dbReference type="GO" id="GO:0005886">
    <property type="term" value="C:plasma membrane"/>
    <property type="evidence" value="ECO:0007669"/>
    <property type="project" value="UniProtKB-SubCell"/>
</dbReference>
<comment type="subcellular location">
    <subcellularLocation>
        <location evidence="10">Cell inner membrane</location>
        <topology evidence="10">Multi-pass membrane protein</topology>
    </subcellularLocation>
    <subcellularLocation>
        <location evidence="1 9">Cell membrane</location>
        <topology evidence="1 9">Multi-pass membrane protein</topology>
    </subcellularLocation>
</comment>
<dbReference type="EMBL" id="SLZR01000009">
    <property type="protein sequence ID" value="TCS40354.1"/>
    <property type="molecule type" value="Genomic_DNA"/>
</dbReference>
<comment type="subunit">
    <text evidence="2 10">The complex is composed of two ATP-binding proteins (UgpC), two transmembrane proteins (UgpA and UgpE) and a solute-binding protein (UgpB).</text>
</comment>
<evidence type="ECO:0000256" key="10">
    <source>
        <dbReference type="RuleBase" id="RU363056"/>
    </source>
</evidence>
<dbReference type="SUPFAM" id="SSF161098">
    <property type="entry name" value="MetI-like"/>
    <property type="match status" value="1"/>
</dbReference>
<feature type="domain" description="ABC transmembrane type-1" evidence="11">
    <location>
        <begin position="80"/>
        <end position="282"/>
    </location>
</feature>
<gene>
    <name evidence="10" type="primary">ugpE</name>
    <name evidence="12" type="ORF">BCF53_10963</name>
</gene>
<organism evidence="12 13">
    <name type="scientific">Reinekea marinisedimentorum</name>
    <dbReference type="NCBI Taxonomy" id="230495"/>
    <lineage>
        <taxon>Bacteria</taxon>
        <taxon>Pseudomonadati</taxon>
        <taxon>Pseudomonadota</taxon>
        <taxon>Gammaproteobacteria</taxon>
        <taxon>Oceanospirillales</taxon>
        <taxon>Saccharospirillaceae</taxon>
        <taxon>Reinekea</taxon>
    </lineage>
</organism>
<keyword evidence="6 9" id="KW-0812">Transmembrane</keyword>
<keyword evidence="4 9" id="KW-0813">Transport</keyword>
<feature type="transmembrane region" description="Helical" evidence="9">
    <location>
        <begin position="204"/>
        <end position="227"/>
    </location>
</feature>
<feature type="transmembrane region" description="Helical" evidence="9">
    <location>
        <begin position="115"/>
        <end position="142"/>
    </location>
</feature>
<comment type="caution">
    <text evidence="12">The sequence shown here is derived from an EMBL/GenBank/DDBJ whole genome shotgun (WGS) entry which is preliminary data.</text>
</comment>
<keyword evidence="12" id="KW-0762">Sugar transport</keyword>
<comment type="similarity">
    <text evidence="9">Belongs to the binding-protein-dependent transport system permease family.</text>
</comment>
<dbReference type="CDD" id="cd06261">
    <property type="entry name" value="TM_PBP2"/>
    <property type="match status" value="1"/>
</dbReference>
<dbReference type="PANTHER" id="PTHR43744:SF8">
    <property type="entry name" value="SN-GLYCEROL-3-PHOSPHATE TRANSPORT SYSTEM PERMEASE PROTEIN UGPE"/>
    <property type="match status" value="1"/>
</dbReference>
<name>A0A4R3I3F7_9GAMM</name>
<evidence type="ECO:0000256" key="4">
    <source>
        <dbReference type="ARBA" id="ARBA00022448"/>
    </source>
</evidence>
<evidence type="ECO:0000256" key="8">
    <source>
        <dbReference type="ARBA" id="ARBA00023136"/>
    </source>
</evidence>
<sequence length="297" mass="33452">MIETNVDAMRPYKTLLRYAVMIFLAYIFAFPLLFMVMSSFKTENAMFADMYSLRAVLPVGDLMLDNYQNVFRKSNIELFFFNSVIITTLNVLLGLIVNSMAAFSMARLKWKGQEFVLIAIVSLLIVPFEAIAIPLLMLVAKLPWIAFEGGELVVQSSWLNTLHVQIIPGIANAFQIFLFYQFFRDIPKDFDEAAAIDGASPLRTFWSLIVPMSGPVFATATILAFLANWNNYLWPILTTQSESARPIMVGIQMFFSNNTDWGEIMAYSTLTTIPVFIVFIAFQKKFVASLAGTGIKG</sequence>
<evidence type="ECO:0000256" key="9">
    <source>
        <dbReference type="RuleBase" id="RU363032"/>
    </source>
</evidence>
<accession>A0A4R3I3F7</accession>